<proteinExistence type="predicted"/>
<organism evidence="1 2">
    <name type="scientific">Rhabditophanes sp. KR3021</name>
    <dbReference type="NCBI Taxonomy" id="114890"/>
    <lineage>
        <taxon>Eukaryota</taxon>
        <taxon>Metazoa</taxon>
        <taxon>Ecdysozoa</taxon>
        <taxon>Nematoda</taxon>
        <taxon>Chromadorea</taxon>
        <taxon>Rhabditida</taxon>
        <taxon>Tylenchina</taxon>
        <taxon>Panagrolaimomorpha</taxon>
        <taxon>Strongyloidoidea</taxon>
        <taxon>Alloionematidae</taxon>
        <taxon>Rhabditophanes</taxon>
    </lineage>
</organism>
<accession>A0AC35TXU6</accession>
<protein>
    <submittedName>
        <fullName evidence="2">RanBP2-type domain-containing protein</fullName>
    </submittedName>
</protein>
<evidence type="ECO:0000313" key="1">
    <source>
        <dbReference type="Proteomes" id="UP000095286"/>
    </source>
</evidence>
<dbReference type="Proteomes" id="UP000095286">
    <property type="component" value="Unplaced"/>
</dbReference>
<reference evidence="2" key="1">
    <citation type="submission" date="2016-11" db="UniProtKB">
        <authorList>
            <consortium name="WormBaseParasite"/>
        </authorList>
    </citation>
    <scope>IDENTIFICATION</scope>
    <source>
        <strain evidence="2">KR3021</strain>
    </source>
</reference>
<name>A0AC35TXU6_9BILA</name>
<sequence>MESKPNSSGWFDSLISLVTTKKGDLSMEDTSASSIPGRETSMEVSETRRNFNYLTPKTNKLVNITSTTASSAIKNYKGVLNPYNRKRALVVSPGEENARENGVKVTKTSDTQESEGYSHIDTPRPNGRVSSNEFSPGVMETNNRISILEDRFGNISRSVTNSTYNEVIKRHATSPFNSSKLLDNRDITGIFNHRPTVERKPLFTPTRAYFFAARNSKGAASVWKKPLKYAGPIPTTRKETEKMIDKISKDASAPAKKSNVFSGNFDDDMDMSNESDNKSPEPTIDIPNKSPELVKETPKVVIEVKEAKNFDSAPFKFAQPVLREPLCARCQNKIEEPLSVREVTKSAPKWSCPTCMVSNDASATKCPCCATPKDGKSTIKVSSQLKGDTFAAPAVGITFGNATSKWNCSTCMVPNEASSAKCVCCETPKEGEVKGSAPPIKSLKGDTFAAPVVNNGFSFGTTSVPPTAKWNCSTCMVPNEASSAKCVCCETPKDGEVKSSASAAKVLKGDSFAAPVVNSGFTFGTTAPVVAKDIPKAVPVVEKPIVQPPVANGVTSSKPPAAPGLSKWTCSACMVPNDATAQNCVCCETPREGGSLSSAPAIKTLKGDNFASSVVNTTFAFGVNTSGNASSAATSLFGGTQSVPSTTGATSLFGKPIESAPAKSLFENGAPATETKSLFGSKPTEPATSFTGMFGNTSTQAPAPAKSIFNTPTPAAEIVENGKAANEGSKSVFGNSAANFGNGTMGSSIFGNPSQATSIFGNGVSKLENCIQPTPTPPTAPNMFGSQPTATPPKSLFGSVTPAVENGTETPKTLFGATTGATSIFGSQPAQSTTSNMFGSQPTTTPAPISFGSQPTTTKTSIFGSAVAESEGQKSLFGSLAPTNSAIPTSVSFAKPNIFGNGFAAPSATLTKSSSFNFTSGNTSINPTTGNSFNLNGNASTNNTFTSSSQPQGNVGFNFSSAAAPNSMFDNHGSSFAPAPVAQPLQFNMNIPSQFNFGAANTSNFQFVSGASTGNSPHTGVAPSPLTSRKIATARRAKNRKV</sequence>
<dbReference type="WBParaSite" id="RSKR_0000561200.1">
    <property type="protein sequence ID" value="RSKR_0000561200.1"/>
    <property type="gene ID" value="RSKR_0000561200"/>
</dbReference>
<evidence type="ECO:0000313" key="2">
    <source>
        <dbReference type="WBParaSite" id="RSKR_0000561200.1"/>
    </source>
</evidence>